<evidence type="ECO:0000313" key="2">
    <source>
        <dbReference type="Proteomes" id="UP000516437"/>
    </source>
</evidence>
<dbReference type="AlphaFoldDB" id="A0A6A1UHS5"/>
<name>A0A6A1UHS5_9ROSI</name>
<keyword evidence="2" id="KW-1185">Reference proteome</keyword>
<evidence type="ECO:0000313" key="1">
    <source>
        <dbReference type="EMBL" id="KAB1199811.1"/>
    </source>
</evidence>
<accession>A0A6A1UHS5</accession>
<dbReference type="EMBL" id="RXIC02000413">
    <property type="protein sequence ID" value="KAB1199811.1"/>
    <property type="molecule type" value="Genomic_DNA"/>
</dbReference>
<dbReference type="Proteomes" id="UP000516437">
    <property type="component" value="Unassembled WGS sequence"/>
</dbReference>
<protein>
    <submittedName>
        <fullName evidence="1">Uncharacterized protein</fullName>
    </submittedName>
</protein>
<gene>
    <name evidence="1" type="ORF">CJ030_MR0G013099</name>
</gene>
<sequence length="98" mass="10071">MEMPLPHLAKLEELFPRNSPVLGTDANAPELGAGAGLGDPWAVGEGKNEDILAAVTYGKTAGEAKIAGSLVELGARKTAKKMTIDKVAANLVIAAMDT</sequence>
<proteinExistence type="predicted"/>
<comment type="caution">
    <text evidence="1">The sequence shown here is derived from an EMBL/GenBank/DDBJ whole genome shotgun (WGS) entry which is preliminary data.</text>
</comment>
<reference evidence="1 2" key="1">
    <citation type="journal article" date="2019" name="Plant Biotechnol. J.">
        <title>The red bayberry genome and genetic basis of sex determination.</title>
        <authorList>
            <person name="Jia H.M."/>
            <person name="Jia H.J."/>
            <person name="Cai Q.L."/>
            <person name="Wang Y."/>
            <person name="Zhao H.B."/>
            <person name="Yang W.F."/>
            <person name="Wang G.Y."/>
            <person name="Li Y.H."/>
            <person name="Zhan D.L."/>
            <person name="Shen Y.T."/>
            <person name="Niu Q.F."/>
            <person name="Chang L."/>
            <person name="Qiu J."/>
            <person name="Zhao L."/>
            <person name="Xie H.B."/>
            <person name="Fu W.Y."/>
            <person name="Jin J."/>
            <person name="Li X.W."/>
            <person name="Jiao Y."/>
            <person name="Zhou C.C."/>
            <person name="Tu T."/>
            <person name="Chai C.Y."/>
            <person name="Gao J.L."/>
            <person name="Fan L.J."/>
            <person name="van de Weg E."/>
            <person name="Wang J.Y."/>
            <person name="Gao Z.S."/>
        </authorList>
    </citation>
    <scope>NUCLEOTIDE SEQUENCE [LARGE SCALE GENOMIC DNA]</scope>
    <source>
        <tissue evidence="1">Leaves</tissue>
    </source>
</reference>
<organism evidence="1 2">
    <name type="scientific">Morella rubra</name>
    <name type="common">Chinese bayberry</name>
    <dbReference type="NCBI Taxonomy" id="262757"/>
    <lineage>
        <taxon>Eukaryota</taxon>
        <taxon>Viridiplantae</taxon>
        <taxon>Streptophyta</taxon>
        <taxon>Embryophyta</taxon>
        <taxon>Tracheophyta</taxon>
        <taxon>Spermatophyta</taxon>
        <taxon>Magnoliopsida</taxon>
        <taxon>eudicotyledons</taxon>
        <taxon>Gunneridae</taxon>
        <taxon>Pentapetalae</taxon>
        <taxon>rosids</taxon>
        <taxon>fabids</taxon>
        <taxon>Fagales</taxon>
        <taxon>Myricaceae</taxon>
        <taxon>Morella</taxon>
    </lineage>
</organism>